<sequence length="319" mass="36661">MRFRFCLIVLLWATILFAAEGADSASWKTELENRFSFVGIFLPHQSLRNSESLHKWPFFLTASPMGWNTSLRAQRDFGKWITPKASLNGDLFLFGLGIRSDLSFEFLHLLEVGVQGNVSTAINYGSVATFMGTYNPEKKDYDCDAFMTRFLLGVNYHATLSIPLMAFLPKTAWTKWILKPGATLTYMRYTGADDGEVWKVGTEIAANGYSWQYGATFICLLPFAHFPMAMVSYGVQGIMHKSDYDAVYDPYDPEFKRIHVTPRLAVKLNENWAGMLMTVVSRNRKYRNVRYESNQELLQERTGHEWMLSMIMFVISRKF</sequence>
<protein>
    <recommendedName>
        <fullName evidence="4">Outer membrane protein beta-barrel domain-containing protein</fullName>
    </recommendedName>
</protein>
<evidence type="ECO:0008006" key="4">
    <source>
        <dbReference type="Google" id="ProtNLM"/>
    </source>
</evidence>
<reference evidence="3" key="1">
    <citation type="submission" date="2016-11" db="EMBL/GenBank/DDBJ databases">
        <authorList>
            <person name="Varghese N."/>
            <person name="Submissions S."/>
        </authorList>
    </citation>
    <scope>NUCLEOTIDE SEQUENCE [LARGE SCALE GENOMIC DNA]</scope>
    <source>
        <strain evidence="3">UWOS</strain>
    </source>
</reference>
<organism evidence="2 3">
    <name type="scientific">Fibrobacter intestinalis</name>
    <dbReference type="NCBI Taxonomy" id="28122"/>
    <lineage>
        <taxon>Bacteria</taxon>
        <taxon>Pseudomonadati</taxon>
        <taxon>Fibrobacterota</taxon>
        <taxon>Fibrobacteria</taxon>
        <taxon>Fibrobacterales</taxon>
        <taxon>Fibrobacteraceae</taxon>
        <taxon>Fibrobacter</taxon>
    </lineage>
</organism>
<keyword evidence="3" id="KW-1185">Reference proteome</keyword>
<feature type="chain" id="PRO_5011980032" description="Outer membrane protein beta-barrel domain-containing protein" evidence="1">
    <location>
        <begin position="19"/>
        <end position="319"/>
    </location>
</feature>
<name>A0A1M6SZX5_9BACT</name>
<evidence type="ECO:0000313" key="3">
    <source>
        <dbReference type="Proteomes" id="UP000184275"/>
    </source>
</evidence>
<accession>A0A1M6SZX5</accession>
<dbReference type="RefSeq" id="WP_073303332.1">
    <property type="nucleotide sequence ID" value="NZ_FRAW01000008.1"/>
</dbReference>
<dbReference type="EMBL" id="FRAW01000008">
    <property type="protein sequence ID" value="SHK50292.1"/>
    <property type="molecule type" value="Genomic_DNA"/>
</dbReference>
<evidence type="ECO:0000313" key="2">
    <source>
        <dbReference type="EMBL" id="SHK50292.1"/>
    </source>
</evidence>
<proteinExistence type="predicted"/>
<feature type="signal peptide" evidence="1">
    <location>
        <begin position="1"/>
        <end position="18"/>
    </location>
</feature>
<evidence type="ECO:0000256" key="1">
    <source>
        <dbReference type="SAM" id="SignalP"/>
    </source>
</evidence>
<dbReference type="AlphaFoldDB" id="A0A1M6SZX5"/>
<dbReference type="Proteomes" id="UP000184275">
    <property type="component" value="Unassembled WGS sequence"/>
</dbReference>
<gene>
    <name evidence="2" type="ORF">SAMN05720469_10821</name>
</gene>
<keyword evidence="1" id="KW-0732">Signal</keyword>